<dbReference type="InterPro" id="IPR047057">
    <property type="entry name" value="MerR_fam"/>
</dbReference>
<dbReference type="Pfam" id="PF13411">
    <property type="entry name" value="MerR_1"/>
    <property type="match status" value="1"/>
</dbReference>
<evidence type="ECO:0000259" key="2">
    <source>
        <dbReference type="PROSITE" id="PS50937"/>
    </source>
</evidence>
<accession>A0ABV6JW34</accession>
<name>A0ABV6JW34_9PROT</name>
<dbReference type="SUPFAM" id="SSF46955">
    <property type="entry name" value="Putative DNA-binding domain"/>
    <property type="match status" value="1"/>
</dbReference>
<evidence type="ECO:0000313" key="4">
    <source>
        <dbReference type="Proteomes" id="UP001589865"/>
    </source>
</evidence>
<dbReference type="Gene3D" id="1.10.1660.10">
    <property type="match status" value="1"/>
</dbReference>
<dbReference type="InterPro" id="IPR000551">
    <property type="entry name" value="MerR-type_HTH_dom"/>
</dbReference>
<evidence type="ECO:0000256" key="1">
    <source>
        <dbReference type="ARBA" id="ARBA00023125"/>
    </source>
</evidence>
<evidence type="ECO:0000313" key="3">
    <source>
        <dbReference type="EMBL" id="MFC0409532.1"/>
    </source>
</evidence>
<dbReference type="PANTHER" id="PTHR30204">
    <property type="entry name" value="REDOX-CYCLING DRUG-SENSING TRANSCRIPTIONAL ACTIVATOR SOXR"/>
    <property type="match status" value="1"/>
</dbReference>
<dbReference type="RefSeq" id="WP_377045284.1">
    <property type="nucleotide sequence ID" value="NZ_JBHLUN010000010.1"/>
</dbReference>
<dbReference type="SMART" id="SM00422">
    <property type="entry name" value="HTH_MERR"/>
    <property type="match status" value="1"/>
</dbReference>
<gene>
    <name evidence="3" type="ORF">ACFFGY_14870</name>
</gene>
<reference evidence="3 4" key="1">
    <citation type="submission" date="2024-09" db="EMBL/GenBank/DDBJ databases">
        <authorList>
            <person name="Sun Q."/>
            <person name="Mori K."/>
        </authorList>
    </citation>
    <scope>NUCLEOTIDE SEQUENCE [LARGE SCALE GENOMIC DNA]</scope>
    <source>
        <strain evidence="3 4">TBRC 5777</strain>
    </source>
</reference>
<keyword evidence="1" id="KW-0238">DNA-binding</keyword>
<proteinExistence type="predicted"/>
<dbReference type="EMBL" id="JBHLUN010000010">
    <property type="protein sequence ID" value="MFC0409532.1"/>
    <property type="molecule type" value="Genomic_DNA"/>
</dbReference>
<organism evidence="3 4">
    <name type="scientific">Roseomonas elaeocarpi</name>
    <dbReference type="NCBI Taxonomy" id="907779"/>
    <lineage>
        <taxon>Bacteria</taxon>
        <taxon>Pseudomonadati</taxon>
        <taxon>Pseudomonadota</taxon>
        <taxon>Alphaproteobacteria</taxon>
        <taxon>Acetobacterales</taxon>
        <taxon>Roseomonadaceae</taxon>
        <taxon>Roseomonas</taxon>
    </lineage>
</organism>
<keyword evidence="4" id="KW-1185">Reference proteome</keyword>
<dbReference type="PRINTS" id="PR00040">
    <property type="entry name" value="HTHMERR"/>
</dbReference>
<feature type="domain" description="HTH merR-type" evidence="2">
    <location>
        <begin position="10"/>
        <end position="79"/>
    </location>
</feature>
<dbReference type="CDD" id="cd04785">
    <property type="entry name" value="HTH_CadR-PbrR-like"/>
    <property type="match status" value="1"/>
</dbReference>
<dbReference type="Proteomes" id="UP001589865">
    <property type="component" value="Unassembled WGS sequence"/>
</dbReference>
<dbReference type="PANTHER" id="PTHR30204:SF92">
    <property type="entry name" value="HTH-TYPE TRANSCRIPTIONAL REGULATOR ZNTR"/>
    <property type="match status" value="1"/>
</dbReference>
<protein>
    <submittedName>
        <fullName evidence="3">Helix-turn-helix domain-containing protein</fullName>
    </submittedName>
</protein>
<dbReference type="PROSITE" id="PS50937">
    <property type="entry name" value="HTH_MERR_2"/>
    <property type="match status" value="1"/>
</dbReference>
<comment type="caution">
    <text evidence="3">The sequence shown here is derived from an EMBL/GenBank/DDBJ whole genome shotgun (WGS) entry which is preliminary data.</text>
</comment>
<dbReference type="InterPro" id="IPR009061">
    <property type="entry name" value="DNA-bd_dom_put_sf"/>
</dbReference>
<sequence length="161" mass="17549">MTQPSPAGPALSIGELSRRAGVKPTTIRFYEAERLLPPPSRTEGGHRVFGETHLRRLGFIRHARELGFPMPAIRALLELERHPADNCASAHDIAMAQVAEIDRRLVRLAALRRELLHMAEGCRGGRVEVCRVLETLADFDHGHCDDPAHGAAAEGVGEALG</sequence>